<feature type="region of interest" description="Disordered" evidence="1">
    <location>
        <begin position="266"/>
        <end position="303"/>
    </location>
</feature>
<evidence type="ECO:0000313" key="3">
    <source>
        <dbReference type="Proteomes" id="UP000615446"/>
    </source>
</evidence>
<proteinExistence type="predicted"/>
<dbReference type="AlphaFoldDB" id="A0A8H3LMV6"/>
<protein>
    <submittedName>
        <fullName evidence="2">Protein FAR1-related sequence 5-like</fullName>
    </submittedName>
</protein>
<evidence type="ECO:0000313" key="2">
    <source>
        <dbReference type="EMBL" id="GES89252.1"/>
    </source>
</evidence>
<organism evidence="2 3">
    <name type="scientific">Rhizophagus clarus</name>
    <dbReference type="NCBI Taxonomy" id="94130"/>
    <lineage>
        <taxon>Eukaryota</taxon>
        <taxon>Fungi</taxon>
        <taxon>Fungi incertae sedis</taxon>
        <taxon>Mucoromycota</taxon>
        <taxon>Glomeromycotina</taxon>
        <taxon>Glomeromycetes</taxon>
        <taxon>Glomerales</taxon>
        <taxon>Glomeraceae</taxon>
        <taxon>Rhizophagus</taxon>
    </lineage>
</organism>
<gene>
    <name evidence="2" type="ORF">RCL2_001615200</name>
</gene>
<dbReference type="Proteomes" id="UP000615446">
    <property type="component" value="Unassembled WGS sequence"/>
</dbReference>
<dbReference type="PANTHER" id="PTHR47718">
    <property type="entry name" value="OS01G0519700 PROTEIN"/>
    <property type="match status" value="1"/>
</dbReference>
<reference evidence="2" key="1">
    <citation type="submission" date="2019-10" db="EMBL/GenBank/DDBJ databases">
        <title>Conservation and host-specific expression of non-tandemly repeated heterogenous ribosome RNA gene in arbuscular mycorrhizal fungi.</title>
        <authorList>
            <person name="Maeda T."/>
            <person name="Kobayashi Y."/>
            <person name="Nakagawa T."/>
            <person name="Ezawa T."/>
            <person name="Yamaguchi K."/>
            <person name="Bino T."/>
            <person name="Nishimoto Y."/>
            <person name="Shigenobu S."/>
            <person name="Kawaguchi M."/>
        </authorList>
    </citation>
    <scope>NUCLEOTIDE SEQUENCE</scope>
    <source>
        <strain evidence="2">HR1</strain>
    </source>
</reference>
<dbReference type="PANTHER" id="PTHR47718:SF6">
    <property type="entry name" value="PROTEIN FAR1-RELATED SEQUENCE"/>
    <property type="match status" value="1"/>
</dbReference>
<sequence length="303" mass="35362">MTPNQVENWIQYSDCVFNDVTHKTNRYGMALSLFVGFDNILLAQALLADESLESHVWMFRQIIKSTGIYPDVILTDADPATLDSNYQKLFKEFYNCRNSLSEDVFQQKFDRIIQSYPDAQTFKFTGGMIASSRVESVNVCLKHLLYNSNVSLCDLAKEIHRLLDLQDKENEYKFWRLAIPNIKKQQKTNFLFTKIDQYLQEFFTPTMLKIHHDEIDQSLYYTATLFDENADFLNEKEDSILLSDEVLSIDIPQTLLSEFVENENTDNEYSNLKNKYDDDDDSSDKENNDLPVPLLQNQKQCHS</sequence>
<accession>A0A8H3LMV6</accession>
<evidence type="ECO:0000256" key="1">
    <source>
        <dbReference type="SAM" id="MobiDB-lite"/>
    </source>
</evidence>
<comment type="caution">
    <text evidence="2">The sequence shown here is derived from an EMBL/GenBank/DDBJ whole genome shotgun (WGS) entry which is preliminary data.</text>
</comment>
<dbReference type="OrthoDB" id="2437720at2759"/>
<name>A0A8H3LMV6_9GLOM</name>
<dbReference type="EMBL" id="BLAL01000183">
    <property type="protein sequence ID" value="GES89252.1"/>
    <property type="molecule type" value="Genomic_DNA"/>
</dbReference>